<evidence type="ECO:0000256" key="2">
    <source>
        <dbReference type="ARBA" id="ARBA00022630"/>
    </source>
</evidence>
<comment type="cofactor">
    <cofactor evidence="1">
        <name>FAD</name>
        <dbReference type="ChEBI" id="CHEBI:57692"/>
    </cofactor>
</comment>
<keyword evidence="6" id="KW-0614">Plasmid</keyword>
<proteinExistence type="predicted"/>
<dbReference type="Pfam" id="PF00890">
    <property type="entry name" value="FAD_binding_2"/>
    <property type="match status" value="1"/>
</dbReference>
<dbReference type="InterPro" id="IPR036188">
    <property type="entry name" value="FAD/NAD-bd_sf"/>
</dbReference>
<dbReference type="Gene3D" id="3.90.700.10">
    <property type="entry name" value="Succinate dehydrogenase/fumarate reductase flavoprotein, catalytic domain"/>
    <property type="match status" value="1"/>
</dbReference>
<name>A0A076EX99_RHOOP</name>
<dbReference type="InterPro" id="IPR003953">
    <property type="entry name" value="FAD-dep_OxRdtase_2_FAD-bd"/>
</dbReference>
<dbReference type="InterPro" id="IPR050315">
    <property type="entry name" value="FAD-oxidoreductase_2"/>
</dbReference>
<sequence>MTTPDEGVSPTADVIVIGSGIAGLSAAVSAAQTAADTEGGRVILVDRAEEAEAGGLTKWTSAYLRLDDVYEPGDSFVPDILEFSDGRTPTWYVEELAEHLPDTMEWIQGLGIRFKRLPTYFINSARKRLQPVGGGEALLNALRPEAERLGVDIRYSTTARRLLTASNGRVIGIEVEGPEGAATINAGAVIVASGGFEGDPDFLARELGSAEPLIPIAPGVAFNRGEGISMALEAGAARAGEWNNFHAEPVDPRCTSPEPLVMVFPYGILVDKHGDRFIDEARGTVDETYEHTARAIWKLPDGIAYFITDQQFEKVEARERGILTTVKPVTAPSIEELAEILGLPADRLRETVTRFNAAVTDGPFDWKQPDGNTTVGIDPPKSNWALPLHEGPFIAYPIKCAIVFTFGGLSTDRNGQVVTDTGAPIPGLYAAGECTGLYHGKYPGGTSVLRGMIFGRISGAAAMRAATAPISAATT</sequence>
<evidence type="ECO:0000256" key="3">
    <source>
        <dbReference type="ARBA" id="ARBA00022827"/>
    </source>
</evidence>
<dbReference type="SUPFAM" id="SSF56425">
    <property type="entry name" value="Succinate dehydrogenase/fumarate reductase flavoprotein, catalytic domain"/>
    <property type="match status" value="1"/>
</dbReference>
<dbReference type="PANTHER" id="PTHR43400">
    <property type="entry name" value="FUMARATE REDUCTASE"/>
    <property type="match status" value="1"/>
</dbReference>
<dbReference type="PRINTS" id="PR00368">
    <property type="entry name" value="FADPNR"/>
</dbReference>
<keyword evidence="2" id="KW-0285">Flavoprotein</keyword>
<protein>
    <recommendedName>
        <fullName evidence="5">FAD-dependent oxidoreductase 2 FAD-binding domain-containing protein</fullName>
    </recommendedName>
</protein>
<dbReference type="EMBL" id="CP008948">
    <property type="protein sequence ID" value="AII10620.1"/>
    <property type="molecule type" value="Genomic_DNA"/>
</dbReference>
<keyword evidence="4" id="KW-0560">Oxidoreductase</keyword>
<evidence type="ECO:0000313" key="7">
    <source>
        <dbReference type="Proteomes" id="UP000028488"/>
    </source>
</evidence>
<accession>A0A076EX99</accession>
<dbReference type="InterPro" id="IPR027477">
    <property type="entry name" value="Succ_DH/fumarate_Rdtase_cat_sf"/>
</dbReference>
<dbReference type="Proteomes" id="UP000028488">
    <property type="component" value="Plasmid pPDG1"/>
</dbReference>
<evidence type="ECO:0000313" key="6">
    <source>
        <dbReference type="EMBL" id="AII10620.1"/>
    </source>
</evidence>
<dbReference type="SUPFAM" id="SSF51905">
    <property type="entry name" value="FAD/NAD(P)-binding domain"/>
    <property type="match status" value="1"/>
</dbReference>
<evidence type="ECO:0000259" key="5">
    <source>
        <dbReference type="Pfam" id="PF00890"/>
    </source>
</evidence>
<dbReference type="Gene3D" id="3.50.50.60">
    <property type="entry name" value="FAD/NAD(P)-binding domain"/>
    <property type="match status" value="1"/>
</dbReference>
<organism evidence="6 7">
    <name type="scientific">Rhodococcus opacus</name>
    <name type="common">Nocardia opaca</name>
    <dbReference type="NCBI Taxonomy" id="37919"/>
    <lineage>
        <taxon>Bacteria</taxon>
        <taxon>Bacillati</taxon>
        <taxon>Actinomycetota</taxon>
        <taxon>Actinomycetes</taxon>
        <taxon>Mycobacteriales</taxon>
        <taxon>Nocardiaceae</taxon>
        <taxon>Rhodococcus</taxon>
    </lineage>
</organism>
<geneLocation type="plasmid" evidence="6 7">
    <name>pPDG1</name>
</geneLocation>
<dbReference type="RefSeq" id="WP_128642720.1">
    <property type="nucleotide sequence ID" value="NZ_CP008948.1"/>
</dbReference>
<keyword evidence="3" id="KW-0274">FAD</keyword>
<dbReference type="PANTHER" id="PTHR43400:SF7">
    <property type="entry name" value="FAD-DEPENDENT OXIDOREDUCTASE 2 FAD BINDING DOMAIN-CONTAINING PROTEIN"/>
    <property type="match status" value="1"/>
</dbReference>
<gene>
    <name evidence="6" type="ORF">EP51_41025</name>
</gene>
<dbReference type="AlphaFoldDB" id="A0A076EX99"/>
<evidence type="ECO:0000256" key="4">
    <source>
        <dbReference type="ARBA" id="ARBA00023002"/>
    </source>
</evidence>
<reference evidence="6 7" key="1">
    <citation type="submission" date="2014-07" db="EMBL/GenBank/DDBJ databases">
        <title>Genome Sequence of Rhodococcus opacus Strain R7, a Biodegrader of Mono- and Polycyclic Aromatic Hydrocarbons.</title>
        <authorList>
            <person name="Di Gennaro P."/>
            <person name="Zampolli J."/>
            <person name="Presti I."/>
            <person name="Cappelletti M."/>
            <person name="D'Ursi P."/>
            <person name="Orro A."/>
            <person name="Mezzelani A."/>
            <person name="Milanesi L."/>
        </authorList>
    </citation>
    <scope>NUCLEOTIDE SEQUENCE [LARGE SCALE GENOMIC DNA]</scope>
    <source>
        <strain evidence="6 7">R7</strain>
        <plasmid evidence="6">pPDG1</plasmid>
    </source>
</reference>
<evidence type="ECO:0000256" key="1">
    <source>
        <dbReference type="ARBA" id="ARBA00001974"/>
    </source>
</evidence>
<feature type="domain" description="FAD-dependent oxidoreductase 2 FAD-binding" evidence="5">
    <location>
        <begin position="13"/>
        <end position="447"/>
    </location>
</feature>
<dbReference type="GO" id="GO:0033765">
    <property type="term" value="F:steroid dehydrogenase activity, acting on the CH-CH group of donors"/>
    <property type="evidence" value="ECO:0007669"/>
    <property type="project" value="UniProtKB-ARBA"/>
</dbReference>